<protein>
    <submittedName>
        <fullName evidence="8">Peptide ABC transporter substrate-binding protein</fullName>
    </submittedName>
</protein>
<dbReference type="PANTHER" id="PTHR30290">
    <property type="entry name" value="PERIPLASMIC BINDING COMPONENT OF ABC TRANSPORTER"/>
    <property type="match status" value="1"/>
</dbReference>
<evidence type="ECO:0000313" key="8">
    <source>
        <dbReference type="EMBL" id="TLQ39939.1"/>
    </source>
</evidence>
<name>A0A5R9DXX8_9LACT</name>
<evidence type="ECO:0000313" key="9">
    <source>
        <dbReference type="Proteomes" id="UP000306420"/>
    </source>
</evidence>
<evidence type="ECO:0000256" key="3">
    <source>
        <dbReference type="ARBA" id="ARBA00022448"/>
    </source>
</evidence>
<dbReference type="OrthoDB" id="9801912at2"/>
<dbReference type="Gene3D" id="3.10.105.10">
    <property type="entry name" value="Dipeptide-binding Protein, Domain 3"/>
    <property type="match status" value="1"/>
</dbReference>
<reference evidence="8 9" key="1">
    <citation type="submission" date="2019-05" db="EMBL/GenBank/DDBJ databases">
        <title>The metagenome of a microbial culture collection derived from dairy environment covers the genomic content of the human microbiome.</title>
        <authorList>
            <person name="Roder T."/>
            <person name="Wuthrich D."/>
            <person name="Sattari Z."/>
            <person name="Von Ah U."/>
            <person name="Bar C."/>
            <person name="Ronchi F."/>
            <person name="Macpherson A.J."/>
            <person name="Ganal-Vonarburg S.C."/>
            <person name="Bruggmann R."/>
            <person name="Vergeres G."/>
        </authorList>
    </citation>
    <scope>NUCLEOTIDE SEQUENCE [LARGE SCALE GENOMIC DNA]</scope>
    <source>
        <strain evidence="8 9">FAM 24227</strain>
    </source>
</reference>
<evidence type="ECO:0000256" key="5">
    <source>
        <dbReference type="ARBA" id="ARBA00022856"/>
    </source>
</evidence>
<dbReference type="FunFam" id="3.90.76.10:FF:000001">
    <property type="entry name" value="Oligopeptide ABC transporter substrate-binding protein"/>
    <property type="match status" value="1"/>
</dbReference>
<feature type="signal peptide" evidence="6">
    <location>
        <begin position="1"/>
        <end position="28"/>
    </location>
</feature>
<dbReference type="CDD" id="cd08504">
    <property type="entry name" value="PBP2_OppA"/>
    <property type="match status" value="1"/>
</dbReference>
<keyword evidence="4 6" id="KW-0732">Signal</keyword>
<dbReference type="PANTHER" id="PTHR30290:SF10">
    <property type="entry name" value="PERIPLASMIC OLIGOPEPTIDE-BINDING PROTEIN-RELATED"/>
    <property type="match status" value="1"/>
</dbReference>
<dbReference type="Gene3D" id="3.40.190.10">
    <property type="entry name" value="Periplasmic binding protein-like II"/>
    <property type="match status" value="1"/>
</dbReference>
<evidence type="ECO:0000256" key="1">
    <source>
        <dbReference type="ARBA" id="ARBA00004196"/>
    </source>
</evidence>
<sequence length="547" mass="60493">MKLKRKVVSLFVSALALGSVFSSVPVSAQDAPEVDPSVEQTLSIATNGELSTLDSALYNDVPTSDMIGQINEGLYRVTTGSEVELGQAEDVDVSDDGLIYTFTLRDGLTWSNGDPVTAHDFVYSYQRLVDPNSGSVASTTVEIFKNAASIRNGDMELDELGVVALDDLTLEITLEYPAPYLPKLLTGSRFLPVSKAFVEEVGSSYATSSENLVSNGPFTLENWNGSNLEWNLVKNPNYWDADNVYLEDVLVQVVKETGTGADLFDAQQLDYAVLTDDFVQQYAGSDFFYSVPKSTVGYLSYNTTREATGNANIRRALSQAFDKELYAESVIQDGSTPLNGLVPVGFDVSEDGVDFRDEQGDILVYDVEQAQADWQAGLDELGVDSLELELLTSDVDLSGRTAEYLQAQLQENLPGLTLTIRSLPLQNRIEFQRNLEFDIFYGTWAPDYQDAINFIEQYRTDGGINFAEYSNEEYDALVEAAQVEYATDPQQRREALLEAERIGIAEDAVTAPIYQASSSYLLDPRVQNFEVYPFGRTINLRTTYVTE</sequence>
<gene>
    <name evidence="8" type="ORF">FEZ33_09860</name>
</gene>
<accession>A0A5R9DXX8</accession>
<dbReference type="GO" id="GO:0030288">
    <property type="term" value="C:outer membrane-bounded periplasmic space"/>
    <property type="evidence" value="ECO:0007669"/>
    <property type="project" value="UniProtKB-ARBA"/>
</dbReference>
<feature type="domain" description="Solute-binding protein family 5" evidence="7">
    <location>
        <begin position="84"/>
        <end position="465"/>
    </location>
</feature>
<keyword evidence="3" id="KW-0813">Transport</keyword>
<dbReference type="GO" id="GO:0015833">
    <property type="term" value="P:peptide transport"/>
    <property type="evidence" value="ECO:0007669"/>
    <property type="project" value="UniProtKB-KW"/>
</dbReference>
<dbReference type="PIRSF" id="PIRSF002741">
    <property type="entry name" value="MppA"/>
    <property type="match status" value="1"/>
</dbReference>
<dbReference type="RefSeq" id="WP_138405220.1">
    <property type="nucleotide sequence ID" value="NZ_VBSP01000043.1"/>
</dbReference>
<dbReference type="InterPro" id="IPR030678">
    <property type="entry name" value="Peptide/Ni-bd"/>
</dbReference>
<proteinExistence type="inferred from homology"/>
<dbReference type="InterPro" id="IPR000914">
    <property type="entry name" value="SBP_5_dom"/>
</dbReference>
<dbReference type="SUPFAM" id="SSF53850">
    <property type="entry name" value="Periplasmic binding protein-like II"/>
    <property type="match status" value="1"/>
</dbReference>
<keyword evidence="5" id="KW-0571">Peptide transport</keyword>
<dbReference type="Proteomes" id="UP000306420">
    <property type="component" value="Unassembled WGS sequence"/>
</dbReference>
<evidence type="ECO:0000259" key="7">
    <source>
        <dbReference type="Pfam" id="PF00496"/>
    </source>
</evidence>
<organism evidence="8 9">
    <name type="scientific">Ruoffia tabacinasalis</name>
    <dbReference type="NCBI Taxonomy" id="87458"/>
    <lineage>
        <taxon>Bacteria</taxon>
        <taxon>Bacillati</taxon>
        <taxon>Bacillota</taxon>
        <taxon>Bacilli</taxon>
        <taxon>Lactobacillales</taxon>
        <taxon>Aerococcaceae</taxon>
        <taxon>Ruoffia</taxon>
    </lineage>
</organism>
<dbReference type="AlphaFoldDB" id="A0A5R9DXX8"/>
<dbReference type="GO" id="GO:1904680">
    <property type="term" value="F:peptide transmembrane transporter activity"/>
    <property type="evidence" value="ECO:0007669"/>
    <property type="project" value="TreeGrafter"/>
</dbReference>
<comment type="similarity">
    <text evidence="2">Belongs to the bacterial solute-binding protein 5 family.</text>
</comment>
<evidence type="ECO:0000256" key="2">
    <source>
        <dbReference type="ARBA" id="ARBA00005695"/>
    </source>
</evidence>
<dbReference type="InterPro" id="IPR039424">
    <property type="entry name" value="SBP_5"/>
</dbReference>
<feature type="chain" id="PRO_5024285642" evidence="6">
    <location>
        <begin position="29"/>
        <end position="547"/>
    </location>
</feature>
<dbReference type="Gene3D" id="3.90.76.10">
    <property type="entry name" value="Dipeptide-binding Protein, Domain 1"/>
    <property type="match status" value="1"/>
</dbReference>
<evidence type="ECO:0000256" key="4">
    <source>
        <dbReference type="ARBA" id="ARBA00022729"/>
    </source>
</evidence>
<dbReference type="EMBL" id="VBSP01000043">
    <property type="protein sequence ID" value="TLQ39939.1"/>
    <property type="molecule type" value="Genomic_DNA"/>
</dbReference>
<comment type="caution">
    <text evidence="8">The sequence shown here is derived from an EMBL/GenBank/DDBJ whole genome shotgun (WGS) entry which is preliminary data.</text>
</comment>
<dbReference type="Pfam" id="PF00496">
    <property type="entry name" value="SBP_bac_5"/>
    <property type="match status" value="1"/>
</dbReference>
<keyword evidence="5" id="KW-0653">Protein transport</keyword>
<dbReference type="GO" id="GO:0043190">
    <property type="term" value="C:ATP-binding cassette (ABC) transporter complex"/>
    <property type="evidence" value="ECO:0007669"/>
    <property type="project" value="InterPro"/>
</dbReference>
<evidence type="ECO:0000256" key="6">
    <source>
        <dbReference type="SAM" id="SignalP"/>
    </source>
</evidence>
<comment type="subcellular location">
    <subcellularLocation>
        <location evidence="1">Cell envelope</location>
    </subcellularLocation>
</comment>
<dbReference type="FunFam" id="3.10.105.10:FF:000001">
    <property type="entry name" value="Oligopeptide ABC transporter, oligopeptide-binding protein"/>
    <property type="match status" value="1"/>
</dbReference>